<keyword evidence="4 7" id="KW-0812">Transmembrane</keyword>
<name>A0ABT6KJ31_9MICO</name>
<dbReference type="EMBL" id="JARXVQ010000001">
    <property type="protein sequence ID" value="MDH6179908.1"/>
    <property type="molecule type" value="Genomic_DNA"/>
</dbReference>
<sequence>MLQTTEWGPGRRDWMDVLRGLAVIMVVVTHTVRLIQYYDDPVPVLPTIINILTPLRMPMLFLLSGMLVPRSLLKGTWGYLKGKLSKVLYPYVLWTVILALLSALAAGAFVFPDLFHLLFIESATPLWFLGYLVLYYAIALLCRWVHPLIIAVAAVGLSMLPIEGEWERFWYQAVAFFIGVALGPFISGFERFLDNRILCAVLFTAATVAVTIQNLYGQAPQGVIWKVVITVTFFVGAAGLVRPIASARFLSPIRYVGERTIKVYILHWPFIEYPLRWMTSNGDVPLRWLIPITFLCGLVPPVIITVLADRYRAVEWFFEWNPPARRPRKASAKEPIER</sequence>
<feature type="transmembrane region" description="Helical" evidence="7">
    <location>
        <begin position="47"/>
        <end position="68"/>
    </location>
</feature>
<reference evidence="9 10" key="1">
    <citation type="submission" date="2023-04" db="EMBL/GenBank/DDBJ databases">
        <title>Genome Encyclopedia of Bacteria and Archaea VI: Functional Genomics of Type Strains.</title>
        <authorList>
            <person name="Whitman W."/>
        </authorList>
    </citation>
    <scope>NUCLEOTIDE SEQUENCE [LARGE SCALE GENOMIC DNA]</scope>
    <source>
        <strain evidence="9 10">SG_E_30_P1</strain>
    </source>
</reference>
<evidence type="ECO:0000256" key="7">
    <source>
        <dbReference type="SAM" id="Phobius"/>
    </source>
</evidence>
<protein>
    <submittedName>
        <fullName evidence="9">Fucose 4-O-acetylase-like acetyltransferase</fullName>
    </submittedName>
</protein>
<evidence type="ECO:0000313" key="10">
    <source>
        <dbReference type="Proteomes" id="UP001160142"/>
    </source>
</evidence>
<feature type="transmembrane region" description="Helical" evidence="7">
    <location>
        <begin position="118"/>
        <end position="138"/>
    </location>
</feature>
<comment type="caution">
    <text evidence="9">The sequence shown here is derived from an EMBL/GenBank/DDBJ whole genome shotgun (WGS) entry which is preliminary data.</text>
</comment>
<evidence type="ECO:0000256" key="5">
    <source>
        <dbReference type="ARBA" id="ARBA00022989"/>
    </source>
</evidence>
<evidence type="ECO:0000256" key="4">
    <source>
        <dbReference type="ARBA" id="ARBA00022692"/>
    </source>
</evidence>
<feature type="transmembrane region" description="Helical" evidence="7">
    <location>
        <begin position="169"/>
        <end position="189"/>
    </location>
</feature>
<proteinExistence type="inferred from homology"/>
<keyword evidence="5 7" id="KW-1133">Transmembrane helix</keyword>
<organism evidence="9 10">
    <name type="scientific">Antiquaquibacter oligotrophicus</name>
    <dbReference type="NCBI Taxonomy" id="2880260"/>
    <lineage>
        <taxon>Bacteria</taxon>
        <taxon>Bacillati</taxon>
        <taxon>Actinomycetota</taxon>
        <taxon>Actinomycetes</taxon>
        <taxon>Micrococcales</taxon>
        <taxon>Microbacteriaceae</taxon>
        <taxon>Antiquaquibacter</taxon>
    </lineage>
</organism>
<dbReference type="Pfam" id="PF01757">
    <property type="entry name" value="Acyl_transf_3"/>
    <property type="match status" value="1"/>
</dbReference>
<dbReference type="InterPro" id="IPR002656">
    <property type="entry name" value="Acyl_transf_3_dom"/>
</dbReference>
<gene>
    <name evidence="9" type="ORF">M2152_000090</name>
</gene>
<evidence type="ECO:0000256" key="6">
    <source>
        <dbReference type="ARBA" id="ARBA00023136"/>
    </source>
</evidence>
<keyword evidence="6 7" id="KW-0472">Membrane</keyword>
<evidence type="ECO:0000256" key="2">
    <source>
        <dbReference type="ARBA" id="ARBA00007400"/>
    </source>
</evidence>
<feature type="transmembrane region" description="Helical" evidence="7">
    <location>
        <begin position="17"/>
        <end position="35"/>
    </location>
</feature>
<feature type="transmembrane region" description="Helical" evidence="7">
    <location>
        <begin position="144"/>
        <end position="162"/>
    </location>
</feature>
<keyword evidence="10" id="KW-1185">Reference proteome</keyword>
<dbReference type="PANTHER" id="PTHR40074">
    <property type="entry name" value="O-ACETYLTRANSFERASE WECH"/>
    <property type="match status" value="1"/>
</dbReference>
<comment type="subcellular location">
    <subcellularLocation>
        <location evidence="1">Cell membrane</location>
        <topology evidence="1">Multi-pass membrane protein</topology>
    </subcellularLocation>
</comment>
<accession>A0ABT6KJ31</accession>
<feature type="transmembrane region" description="Helical" evidence="7">
    <location>
        <begin position="288"/>
        <end position="308"/>
    </location>
</feature>
<evidence type="ECO:0000313" key="9">
    <source>
        <dbReference type="EMBL" id="MDH6179908.1"/>
    </source>
</evidence>
<feature type="transmembrane region" description="Helical" evidence="7">
    <location>
        <begin position="195"/>
        <end position="216"/>
    </location>
</feature>
<dbReference type="PANTHER" id="PTHR40074:SF4">
    <property type="entry name" value="INNER MEMBRANE PROTEIN YCFT"/>
    <property type="match status" value="1"/>
</dbReference>
<keyword evidence="3" id="KW-1003">Cell membrane</keyword>
<comment type="similarity">
    <text evidence="2">Belongs to the acyltransferase 3 family.</text>
</comment>
<dbReference type="Proteomes" id="UP001160142">
    <property type="component" value="Unassembled WGS sequence"/>
</dbReference>
<feature type="transmembrane region" description="Helical" evidence="7">
    <location>
        <begin position="223"/>
        <end position="245"/>
    </location>
</feature>
<evidence type="ECO:0000256" key="3">
    <source>
        <dbReference type="ARBA" id="ARBA00022475"/>
    </source>
</evidence>
<feature type="transmembrane region" description="Helical" evidence="7">
    <location>
        <begin position="88"/>
        <end position="111"/>
    </location>
</feature>
<dbReference type="RefSeq" id="WP_322132284.1">
    <property type="nucleotide sequence ID" value="NZ_CP085036.1"/>
</dbReference>
<feature type="domain" description="Acyltransferase 3" evidence="8">
    <location>
        <begin position="13"/>
        <end position="307"/>
    </location>
</feature>
<evidence type="ECO:0000259" key="8">
    <source>
        <dbReference type="Pfam" id="PF01757"/>
    </source>
</evidence>
<evidence type="ECO:0000256" key="1">
    <source>
        <dbReference type="ARBA" id="ARBA00004651"/>
    </source>
</evidence>